<dbReference type="AlphaFoldDB" id="A0A151RNN8"/>
<dbReference type="Gramene" id="C.cajan_34971.t">
    <property type="protein sequence ID" value="C.cajan_34971.t.cds1"/>
    <property type="gene ID" value="C.cajan_34971"/>
</dbReference>
<dbReference type="PANTHER" id="PTHR46890:SF48">
    <property type="entry name" value="RNA-DIRECTED DNA POLYMERASE"/>
    <property type="match status" value="1"/>
</dbReference>
<organism evidence="1 2">
    <name type="scientific">Cajanus cajan</name>
    <name type="common">Pigeon pea</name>
    <name type="synonym">Cajanus indicus</name>
    <dbReference type="NCBI Taxonomy" id="3821"/>
    <lineage>
        <taxon>Eukaryota</taxon>
        <taxon>Viridiplantae</taxon>
        <taxon>Streptophyta</taxon>
        <taxon>Embryophyta</taxon>
        <taxon>Tracheophyta</taxon>
        <taxon>Spermatophyta</taxon>
        <taxon>Magnoliopsida</taxon>
        <taxon>eudicotyledons</taxon>
        <taxon>Gunneridae</taxon>
        <taxon>Pentapetalae</taxon>
        <taxon>rosids</taxon>
        <taxon>fabids</taxon>
        <taxon>Fabales</taxon>
        <taxon>Fabaceae</taxon>
        <taxon>Papilionoideae</taxon>
        <taxon>50 kb inversion clade</taxon>
        <taxon>NPAAA clade</taxon>
        <taxon>indigoferoid/millettioid clade</taxon>
        <taxon>Phaseoleae</taxon>
        <taxon>Cajanus</taxon>
    </lineage>
</organism>
<keyword evidence="2" id="KW-1185">Reference proteome</keyword>
<dbReference type="InterPro" id="IPR052343">
    <property type="entry name" value="Retrotransposon-Effector_Assoc"/>
</dbReference>
<reference evidence="1" key="1">
    <citation type="journal article" date="2012" name="Nat. Biotechnol.">
        <title>Draft genome sequence of pigeonpea (Cajanus cajan), an orphan legume crop of resource-poor farmers.</title>
        <authorList>
            <person name="Varshney R.K."/>
            <person name="Chen W."/>
            <person name="Li Y."/>
            <person name="Bharti A.K."/>
            <person name="Saxena R.K."/>
            <person name="Schlueter J.A."/>
            <person name="Donoghue M.T."/>
            <person name="Azam S."/>
            <person name="Fan G."/>
            <person name="Whaley A.M."/>
            <person name="Farmer A.D."/>
            <person name="Sheridan J."/>
            <person name="Iwata A."/>
            <person name="Tuteja R."/>
            <person name="Penmetsa R.V."/>
            <person name="Wu W."/>
            <person name="Upadhyaya H.D."/>
            <person name="Yang S.P."/>
            <person name="Shah T."/>
            <person name="Saxena K.B."/>
            <person name="Michael T."/>
            <person name="McCombie W.R."/>
            <person name="Yang B."/>
            <person name="Zhang G."/>
            <person name="Yang H."/>
            <person name="Wang J."/>
            <person name="Spillane C."/>
            <person name="Cook D.R."/>
            <person name="May G.D."/>
            <person name="Xu X."/>
            <person name="Jackson S.A."/>
        </authorList>
    </citation>
    <scope>NUCLEOTIDE SEQUENCE [LARGE SCALE GENOMIC DNA]</scope>
</reference>
<evidence type="ECO:0000313" key="1">
    <source>
        <dbReference type="EMBL" id="KYP44154.1"/>
    </source>
</evidence>
<proteinExistence type="predicted"/>
<name>A0A151RNN8_CAJCA</name>
<gene>
    <name evidence="1" type="ORF">KK1_034376</name>
</gene>
<evidence type="ECO:0000313" key="2">
    <source>
        <dbReference type="Proteomes" id="UP000075243"/>
    </source>
</evidence>
<dbReference type="Proteomes" id="UP000075243">
    <property type="component" value="Unassembled WGS sequence"/>
</dbReference>
<dbReference type="EMBL" id="KQ483638">
    <property type="protein sequence ID" value="KYP44154.1"/>
    <property type="molecule type" value="Genomic_DNA"/>
</dbReference>
<sequence>MKMKSYKALGPNGFQPIFYKMYWSVVREDVWRLVANAFRTSHFDERIVVALLVLIPKIDHPVRINKFQRISLCNVVHKLISKVIVASLQPYLSKMMSPLQSNFVPRRGITNNAIMF</sequence>
<dbReference type="PANTHER" id="PTHR46890">
    <property type="entry name" value="NON-LTR RETROLELEMENT REVERSE TRANSCRIPTASE-LIKE PROTEIN-RELATED"/>
    <property type="match status" value="1"/>
</dbReference>
<accession>A0A151RNN8</accession>
<protein>
    <submittedName>
        <fullName evidence="1">Transposon TX1 uncharacterized</fullName>
    </submittedName>
</protein>
<dbReference type="STRING" id="3821.A0A151RNN8"/>